<dbReference type="GO" id="GO:0008081">
    <property type="term" value="F:phosphoric diester hydrolase activity"/>
    <property type="evidence" value="ECO:0007669"/>
    <property type="project" value="InterPro"/>
</dbReference>
<evidence type="ECO:0000259" key="1">
    <source>
        <dbReference type="PROSITE" id="PS51704"/>
    </source>
</evidence>
<evidence type="ECO:0000313" key="2">
    <source>
        <dbReference type="EMBL" id="RFU69805.1"/>
    </source>
</evidence>
<dbReference type="CDD" id="cd08563">
    <property type="entry name" value="GDPD_TtGDE_like"/>
    <property type="match status" value="1"/>
</dbReference>
<reference evidence="2 3" key="1">
    <citation type="submission" date="2018-08" db="EMBL/GenBank/DDBJ databases">
        <title>Bacillus chawlae sp. nov., Bacillus glennii sp. nov., and Bacillus saganii sp. nov. Isolated from the Vehicle Assembly Building at Kennedy Space Center where the Viking Spacecraft were Assembled.</title>
        <authorList>
            <person name="Seuylemezian A."/>
            <person name="Vaishampayan P."/>
        </authorList>
    </citation>
    <scope>NUCLEOTIDE SEQUENCE [LARGE SCALE GENOMIC DNA]</scope>
    <source>
        <strain evidence="2 3">V47-23a</strain>
    </source>
</reference>
<dbReference type="GO" id="GO:0006629">
    <property type="term" value="P:lipid metabolic process"/>
    <property type="evidence" value="ECO:0007669"/>
    <property type="project" value="InterPro"/>
</dbReference>
<sequence>MVKIYGHRGAAGTHPENTMISFEEARRAGADGIELDVQLTSDGEVVIIHDESLDRTTNGSGFVKDKCLKELQKFDASNKFSHLYGETEIPTLQELIDWLRGNSLLCNIELKNSKFFYPGMEEKVIKLVREARLEDRIILSSFNHYSIVLCKKIAEEIEIAPLYRDGLHMPWAYARSLGAGAIHPDIKAVPNEIIRASIEAGVAVRPYTVNKEKDIENLLAVGCSAIITDFPAKVVLMRDQFFNKNSNVNADIGGIGSRLKNT</sequence>
<dbReference type="Gene3D" id="3.20.20.190">
    <property type="entry name" value="Phosphatidylinositol (PI) phosphodiesterase"/>
    <property type="match status" value="1"/>
</dbReference>
<proteinExistence type="predicted"/>
<dbReference type="OrthoDB" id="384721at2"/>
<evidence type="ECO:0000313" key="3">
    <source>
        <dbReference type="Proteomes" id="UP000264541"/>
    </source>
</evidence>
<dbReference type="PANTHER" id="PTHR46211">
    <property type="entry name" value="GLYCEROPHOSPHORYL DIESTER PHOSPHODIESTERASE"/>
    <property type="match status" value="1"/>
</dbReference>
<feature type="domain" description="GP-PDE" evidence="1">
    <location>
        <begin position="2"/>
        <end position="238"/>
    </location>
</feature>
<dbReference type="InterPro" id="IPR017946">
    <property type="entry name" value="PLC-like_Pdiesterase_TIM-brl"/>
</dbReference>
<name>A0A372LQH2_9BACI</name>
<keyword evidence="3" id="KW-1185">Reference proteome</keyword>
<dbReference type="EMBL" id="QVTE01000021">
    <property type="protein sequence ID" value="RFU69805.1"/>
    <property type="molecule type" value="Genomic_DNA"/>
</dbReference>
<protein>
    <submittedName>
        <fullName evidence="2">Glycerophosphodiester phosphodiesterase</fullName>
    </submittedName>
</protein>
<dbReference type="PROSITE" id="PS51704">
    <property type="entry name" value="GP_PDE"/>
    <property type="match status" value="1"/>
</dbReference>
<comment type="caution">
    <text evidence="2">The sequence shown here is derived from an EMBL/GenBank/DDBJ whole genome shotgun (WGS) entry which is preliminary data.</text>
</comment>
<dbReference type="Proteomes" id="UP000264541">
    <property type="component" value="Unassembled WGS sequence"/>
</dbReference>
<dbReference type="InterPro" id="IPR030395">
    <property type="entry name" value="GP_PDE_dom"/>
</dbReference>
<dbReference type="PANTHER" id="PTHR46211:SF1">
    <property type="entry name" value="GLYCEROPHOSPHODIESTER PHOSPHODIESTERASE, CYTOPLASMIC"/>
    <property type="match status" value="1"/>
</dbReference>
<organism evidence="2 3">
    <name type="scientific">Peribacillus saganii</name>
    <dbReference type="NCBI Taxonomy" id="2303992"/>
    <lineage>
        <taxon>Bacteria</taxon>
        <taxon>Bacillati</taxon>
        <taxon>Bacillota</taxon>
        <taxon>Bacilli</taxon>
        <taxon>Bacillales</taxon>
        <taxon>Bacillaceae</taxon>
        <taxon>Peribacillus</taxon>
    </lineage>
</organism>
<dbReference type="SUPFAM" id="SSF51695">
    <property type="entry name" value="PLC-like phosphodiesterases"/>
    <property type="match status" value="1"/>
</dbReference>
<dbReference type="AlphaFoldDB" id="A0A372LQH2"/>
<dbReference type="Pfam" id="PF03009">
    <property type="entry name" value="GDPD"/>
    <property type="match status" value="1"/>
</dbReference>
<gene>
    <name evidence="2" type="ORF">D0469_08850</name>
</gene>
<accession>A0A372LQH2</accession>